<protein>
    <submittedName>
        <fullName evidence="3">Mitochondrial protein</fullName>
    </submittedName>
</protein>
<keyword evidence="1" id="KW-0812">Transmembrane</keyword>
<feature type="transmembrane region" description="Helical" evidence="1">
    <location>
        <begin position="281"/>
        <end position="302"/>
    </location>
</feature>
<feature type="transmembrane region" description="Helical" evidence="1">
    <location>
        <begin position="64"/>
        <end position="83"/>
    </location>
</feature>
<organism evidence="3 4">
    <name type="scientific">Cucumis melo var. makuwa</name>
    <name type="common">Oriental melon</name>
    <dbReference type="NCBI Taxonomy" id="1194695"/>
    <lineage>
        <taxon>Eukaryota</taxon>
        <taxon>Viridiplantae</taxon>
        <taxon>Streptophyta</taxon>
        <taxon>Embryophyta</taxon>
        <taxon>Tracheophyta</taxon>
        <taxon>Spermatophyta</taxon>
        <taxon>Magnoliopsida</taxon>
        <taxon>eudicotyledons</taxon>
        <taxon>Gunneridae</taxon>
        <taxon>Pentapetalae</taxon>
        <taxon>rosids</taxon>
        <taxon>fabids</taxon>
        <taxon>Cucurbitales</taxon>
        <taxon>Cucurbitaceae</taxon>
        <taxon>Benincaseae</taxon>
        <taxon>Cucumis</taxon>
    </lineage>
</organism>
<evidence type="ECO:0000313" key="4">
    <source>
        <dbReference type="Proteomes" id="UP000321393"/>
    </source>
</evidence>
<sequence>MSSPSTKIVNFMAISLLTILPLNACIVINEVILSNSTALAGAVTLGLGSLDGVGDGYGMEGGIIIRAHISLALFCVFIHLCTGNSKCYMAKRKHRHILDSVRAQLRSASCPGNFCREATLTSVYVINHLSSQIIHNVSPFERLYGTPSSYSNLKVFGCDIVLNIKVFVVEIPSHNAYVYLAMSLFGNITCFLVFLHSMPLYLDLPCAPYAEPEFAPVRHSSEIRGTPLYLEDYHSKYAPDLSSTQSGITDSATSSTPLDPNVNLTSFDGVPFNDSALYRELVGSLIYLTMTCLDIAYAVHIVNQCMAASRTIHFTTVLSILRYVKDTLEDPPLVIVSILVMFSSLGDKKQAVVSRCITESEYCALVDATSELIWLCWLLTDMGALQQSPIILDCDNCSVIQIAHNDVFHKRTKHIEKDCHFVRHHL</sequence>
<dbReference type="EMBL" id="SSTE01005057">
    <property type="protein sequence ID" value="KAA0061171.1"/>
    <property type="molecule type" value="Genomic_DNA"/>
</dbReference>
<comment type="caution">
    <text evidence="3">The sequence shown here is derived from an EMBL/GenBank/DDBJ whole genome shotgun (WGS) entry which is preliminary data.</text>
</comment>
<feature type="signal peptide" evidence="2">
    <location>
        <begin position="1"/>
        <end position="24"/>
    </location>
</feature>
<dbReference type="OrthoDB" id="2012657at2759"/>
<dbReference type="STRING" id="1194695.A0A5A7V5U5"/>
<keyword evidence="2" id="KW-0732">Signal</keyword>
<keyword evidence="1" id="KW-0472">Membrane</keyword>
<evidence type="ECO:0000256" key="2">
    <source>
        <dbReference type="SAM" id="SignalP"/>
    </source>
</evidence>
<keyword evidence="1" id="KW-1133">Transmembrane helix</keyword>
<evidence type="ECO:0000313" key="3">
    <source>
        <dbReference type="EMBL" id="KAA0061171.1"/>
    </source>
</evidence>
<dbReference type="PANTHER" id="PTHR11439">
    <property type="entry name" value="GAG-POL-RELATED RETROTRANSPOSON"/>
    <property type="match status" value="1"/>
</dbReference>
<dbReference type="PANTHER" id="PTHR11439:SF461">
    <property type="entry name" value="OS10G0432200 PROTEIN"/>
    <property type="match status" value="1"/>
</dbReference>
<evidence type="ECO:0000256" key="1">
    <source>
        <dbReference type="SAM" id="Phobius"/>
    </source>
</evidence>
<dbReference type="CDD" id="cd09272">
    <property type="entry name" value="RNase_HI_RT_Ty1"/>
    <property type="match status" value="1"/>
</dbReference>
<feature type="chain" id="PRO_5023004202" evidence="2">
    <location>
        <begin position="25"/>
        <end position="426"/>
    </location>
</feature>
<name>A0A5A7V5U5_CUCMM</name>
<gene>
    <name evidence="3" type="ORF">E6C27_scaffold753G00470</name>
</gene>
<dbReference type="AlphaFoldDB" id="A0A5A7V5U5"/>
<proteinExistence type="predicted"/>
<accession>A0A5A7V5U5</accession>
<feature type="transmembrane region" description="Helical" evidence="1">
    <location>
        <begin position="176"/>
        <end position="195"/>
    </location>
</feature>
<dbReference type="Proteomes" id="UP000321393">
    <property type="component" value="Unassembled WGS sequence"/>
</dbReference>
<reference evidence="3 4" key="1">
    <citation type="submission" date="2019-08" db="EMBL/GenBank/DDBJ databases">
        <title>Draft genome sequences of two oriental melons (Cucumis melo L. var makuwa).</title>
        <authorList>
            <person name="Kwon S.-Y."/>
        </authorList>
    </citation>
    <scope>NUCLEOTIDE SEQUENCE [LARGE SCALE GENOMIC DNA]</scope>
    <source>
        <strain evidence="4">cv. SW 3</strain>
        <tissue evidence="3">Leaf</tissue>
    </source>
</reference>